<dbReference type="SUPFAM" id="SSF55874">
    <property type="entry name" value="ATPase domain of HSP90 chaperone/DNA topoisomerase II/histidine kinase"/>
    <property type="match status" value="1"/>
</dbReference>
<dbReference type="Proteomes" id="UP000475214">
    <property type="component" value="Unassembled WGS sequence"/>
</dbReference>
<gene>
    <name evidence="1" type="ORF">G1H10_02135</name>
</gene>
<sequence length="1036" mass="109379">MGRDDSRRRAGTVTGVDTFSTAAIRTRVLAAWSASPARFREDANAEEELVLGAYRDRLVVELAQNAADAATRAGTSGRLLLRLEGHTLLAANTGAPLDAAGVEGLSTLRASAKPAPDRESGDGRDRTVGRFGVGFAAVLAVSDEPTVHSRSGGVRWSRAEARELASAVPELAGELDRRGSAVPVLRLPFPAAGADAPALPDGYDTAVVLPLRDEQAVTVTRRLLAAVDDALLLVLPALREVIVDIDGERQALNASPPLAVDPDAGLWERQVGPRRWRLAQLSGRADASLLADRPVDERLHPAWSVTVAIPVDEAPTDPLGIPPADAGSDAADVIHPAALPESVPNVAHAPTPTDDRIDLPALVIADFPLDSTRRHVAPGPYTDHLVDQVAAAYARLTASFETPAALTLVPGPFGAGELDAALHRAIQRSLARTAFVPSAHGPLRPVEVVLVDGLERAGNPQALAPFVAGLPAPGWGRRDVLSRLGARTLPLADLIDELSAAQLAPEQWRELYAALDGAGLEALGALPVPLADGRVVRGPRGVLLPEQADAELLRLFGLRVAHPEAVHPLLRRLGAVEADPSAVLADPAVRNAVANADDESAERLAEAVLALVAAADASHQELPWLAELPLPDATGSLVPAGELFLPGTDMVNLLDVDPAEYTTDAGVLEQHGPDVLKSVGVRTGFAVLRDSDVPLDDDIWHDLDDEDQWAATVLATLPETAVPPLLSEFIAVRDLDLIRADAWTTVLGRLAESPDTRAAVVDPVFAVLADGSRRAVESYTAWWLRTHVRLDGYRLDELCAPDAAPITRALLHPLPPRAASAADHEFVTALGVARSVRDVALDTLLDRLGDESTTLTSHQLMEIYAELDLRASETSVPDAFSAAVSKVRVPDGVGTRLVDAADAVVCSGPHWLQLGLPAVIPGSPALADLLDVDLAEEAYDAVPVGDGDRLAVPDVARDVLGEVTDSYVEHDELSVAGVPVDWWLDGETVHAATLDGLARGLAWAAGAWHRRWVLAEALAEPDALPSLLADEAFSDR</sequence>
<name>A0A6L9S1M7_9ACTN</name>
<dbReference type="EMBL" id="JAAGOA010000001">
    <property type="protein sequence ID" value="NED98962.1"/>
    <property type="molecule type" value="Genomic_DNA"/>
</dbReference>
<dbReference type="Gene3D" id="3.30.565.10">
    <property type="entry name" value="Histidine kinase-like ATPase, C-terminal domain"/>
    <property type="match status" value="1"/>
</dbReference>
<organism evidence="1 2">
    <name type="scientific">Phytoactinopolyspora halotolerans</name>
    <dbReference type="NCBI Taxonomy" id="1981512"/>
    <lineage>
        <taxon>Bacteria</taxon>
        <taxon>Bacillati</taxon>
        <taxon>Actinomycetota</taxon>
        <taxon>Actinomycetes</taxon>
        <taxon>Jiangellales</taxon>
        <taxon>Jiangellaceae</taxon>
        <taxon>Phytoactinopolyspora</taxon>
    </lineage>
</organism>
<proteinExistence type="predicted"/>
<comment type="caution">
    <text evidence="1">The sequence shown here is derived from an EMBL/GenBank/DDBJ whole genome shotgun (WGS) entry which is preliminary data.</text>
</comment>
<keyword evidence="2" id="KW-1185">Reference proteome</keyword>
<dbReference type="AlphaFoldDB" id="A0A6L9S1M7"/>
<evidence type="ECO:0000313" key="1">
    <source>
        <dbReference type="EMBL" id="NED98962.1"/>
    </source>
</evidence>
<dbReference type="InterPro" id="IPR036890">
    <property type="entry name" value="HATPase_C_sf"/>
</dbReference>
<evidence type="ECO:0000313" key="2">
    <source>
        <dbReference type="Proteomes" id="UP000475214"/>
    </source>
</evidence>
<accession>A0A6L9S1M7</accession>
<reference evidence="1 2" key="1">
    <citation type="submission" date="2020-02" db="EMBL/GenBank/DDBJ databases">
        <authorList>
            <person name="Li X.-J."/>
            <person name="Han X.-M."/>
        </authorList>
    </citation>
    <scope>NUCLEOTIDE SEQUENCE [LARGE SCALE GENOMIC DNA]</scope>
    <source>
        <strain evidence="1 2">CCTCC AB 2017055</strain>
    </source>
</reference>
<dbReference type="NCBIfam" id="NF047352">
    <property type="entry name" value="P_loop_sacsin"/>
    <property type="match status" value="1"/>
</dbReference>
<protein>
    <submittedName>
        <fullName evidence="1">Molecular chaperone Hsp90</fullName>
    </submittedName>
</protein>